<organism evidence="11 12">
    <name type="scientific">Glonium stellatum</name>
    <dbReference type="NCBI Taxonomy" id="574774"/>
    <lineage>
        <taxon>Eukaryota</taxon>
        <taxon>Fungi</taxon>
        <taxon>Dikarya</taxon>
        <taxon>Ascomycota</taxon>
        <taxon>Pezizomycotina</taxon>
        <taxon>Dothideomycetes</taxon>
        <taxon>Pleosporomycetidae</taxon>
        <taxon>Gloniales</taxon>
        <taxon>Gloniaceae</taxon>
        <taxon>Glonium</taxon>
    </lineage>
</organism>
<comment type="similarity">
    <text evidence="2 10">Belongs to the Mediator complex subunit 31 family.</text>
</comment>
<keyword evidence="6 10" id="KW-0010">Activator</keyword>
<keyword evidence="5 10" id="KW-0805">Transcription regulation</keyword>
<evidence type="ECO:0000256" key="2">
    <source>
        <dbReference type="ARBA" id="ARBA00006378"/>
    </source>
</evidence>
<keyword evidence="8 10" id="KW-0539">Nucleus</keyword>
<dbReference type="InterPro" id="IPR008831">
    <property type="entry name" value="Mediator_Med31"/>
</dbReference>
<dbReference type="InterPro" id="IPR038089">
    <property type="entry name" value="Med31_sf"/>
</dbReference>
<sequence>MANAASPAEPHYGGYTRFELELEFVQCLGNPAYLNHLATQKLLDNPDFIAYLNYLQYFSQPKYARYLTYPGPTLRALELLQQEQFRRDILMPGVVHRMMEEWLNTTTGDRP</sequence>
<evidence type="ECO:0000256" key="9">
    <source>
        <dbReference type="ARBA" id="ARBA00025687"/>
    </source>
</evidence>
<evidence type="ECO:0000256" key="1">
    <source>
        <dbReference type="ARBA" id="ARBA00004123"/>
    </source>
</evidence>
<evidence type="ECO:0000313" key="11">
    <source>
        <dbReference type="EMBL" id="OCL08388.1"/>
    </source>
</evidence>
<reference evidence="11 12" key="1">
    <citation type="journal article" date="2016" name="Nat. Commun.">
        <title>Ectomycorrhizal ecology is imprinted in the genome of the dominant symbiotic fungus Cenococcum geophilum.</title>
        <authorList>
            <consortium name="DOE Joint Genome Institute"/>
            <person name="Peter M."/>
            <person name="Kohler A."/>
            <person name="Ohm R.A."/>
            <person name="Kuo A."/>
            <person name="Krutzmann J."/>
            <person name="Morin E."/>
            <person name="Arend M."/>
            <person name="Barry K.W."/>
            <person name="Binder M."/>
            <person name="Choi C."/>
            <person name="Clum A."/>
            <person name="Copeland A."/>
            <person name="Grisel N."/>
            <person name="Haridas S."/>
            <person name="Kipfer T."/>
            <person name="LaButti K."/>
            <person name="Lindquist E."/>
            <person name="Lipzen A."/>
            <person name="Maire R."/>
            <person name="Meier B."/>
            <person name="Mihaltcheva S."/>
            <person name="Molinier V."/>
            <person name="Murat C."/>
            <person name="Poggeler S."/>
            <person name="Quandt C.A."/>
            <person name="Sperisen C."/>
            <person name="Tritt A."/>
            <person name="Tisserant E."/>
            <person name="Crous P.W."/>
            <person name="Henrissat B."/>
            <person name="Nehls U."/>
            <person name="Egli S."/>
            <person name="Spatafora J.W."/>
            <person name="Grigoriev I.V."/>
            <person name="Martin F.M."/>
        </authorList>
    </citation>
    <scope>NUCLEOTIDE SEQUENCE [LARGE SCALE GENOMIC DNA]</scope>
    <source>
        <strain evidence="11 12">CBS 207.34</strain>
    </source>
</reference>
<keyword evidence="7 10" id="KW-0804">Transcription</keyword>
<proteinExistence type="inferred from homology"/>
<name>A0A8E2JT10_9PEZI</name>
<protein>
    <recommendedName>
        <fullName evidence="4 10">Mediator of RNA polymerase II transcription subunit 31</fullName>
    </recommendedName>
</protein>
<dbReference type="EMBL" id="KV749662">
    <property type="protein sequence ID" value="OCL08388.1"/>
    <property type="molecule type" value="Genomic_DNA"/>
</dbReference>
<dbReference type="OrthoDB" id="10257739at2759"/>
<dbReference type="Pfam" id="PF05669">
    <property type="entry name" value="Med31"/>
    <property type="match status" value="1"/>
</dbReference>
<dbReference type="GO" id="GO:0006355">
    <property type="term" value="P:regulation of DNA-templated transcription"/>
    <property type="evidence" value="ECO:0007669"/>
    <property type="project" value="InterPro"/>
</dbReference>
<evidence type="ECO:0000256" key="7">
    <source>
        <dbReference type="ARBA" id="ARBA00023163"/>
    </source>
</evidence>
<dbReference type="AlphaFoldDB" id="A0A8E2JT10"/>
<evidence type="ECO:0000256" key="4">
    <source>
        <dbReference type="ARBA" id="ARBA00019660"/>
    </source>
</evidence>
<dbReference type="GO" id="GO:0016592">
    <property type="term" value="C:mediator complex"/>
    <property type="evidence" value="ECO:0007669"/>
    <property type="project" value="InterPro"/>
</dbReference>
<evidence type="ECO:0000256" key="3">
    <source>
        <dbReference type="ARBA" id="ARBA00011837"/>
    </source>
</evidence>
<dbReference type="GO" id="GO:0003712">
    <property type="term" value="F:transcription coregulator activity"/>
    <property type="evidence" value="ECO:0007669"/>
    <property type="project" value="InterPro"/>
</dbReference>
<keyword evidence="12" id="KW-1185">Reference proteome</keyword>
<comment type="function">
    <text evidence="9 10">Component of the Mediator complex, a coactivator involved in the regulated transcription of nearly all RNA polymerase II-dependent genes. Mediator functions as a bridge to convey information from gene-specific regulatory proteins to the basal RNA polymerase II transcription machinery. Mediator is recruited to promoters by direct interactions with regulatory proteins and serves as a scaffold for the assembly of a functional preinitiation complex with RNA polymerase II and the general transcription factors.</text>
</comment>
<dbReference type="PANTHER" id="PTHR13186">
    <property type="entry name" value="MEDIATOR OF RNA POLYMERASE II TRANSCRIPTION SUBUNIT 31"/>
    <property type="match status" value="1"/>
</dbReference>
<comment type="subcellular location">
    <subcellularLocation>
        <location evidence="1 10">Nucleus</location>
    </subcellularLocation>
</comment>
<gene>
    <name evidence="11" type="ORF">AOQ84DRAFT_293246</name>
</gene>
<dbReference type="Proteomes" id="UP000250140">
    <property type="component" value="Unassembled WGS sequence"/>
</dbReference>
<evidence type="ECO:0000256" key="6">
    <source>
        <dbReference type="ARBA" id="ARBA00023159"/>
    </source>
</evidence>
<evidence type="ECO:0000256" key="10">
    <source>
        <dbReference type="RuleBase" id="RU364129"/>
    </source>
</evidence>
<evidence type="ECO:0000256" key="5">
    <source>
        <dbReference type="ARBA" id="ARBA00023015"/>
    </source>
</evidence>
<comment type="subunit">
    <text evidence="3 10">Component of the Mediator complex.</text>
</comment>
<evidence type="ECO:0000313" key="12">
    <source>
        <dbReference type="Proteomes" id="UP000250140"/>
    </source>
</evidence>
<dbReference type="FunFam" id="1.10.10.1340:FF:000002">
    <property type="entry name" value="Mediator of RNA polymerase II transcription subunit 31"/>
    <property type="match status" value="1"/>
</dbReference>
<dbReference type="Gene3D" id="1.10.10.1340">
    <property type="entry name" value="Mediator of RNA polymerase II, submodule Med31 (Soh1)"/>
    <property type="match status" value="1"/>
</dbReference>
<evidence type="ECO:0000256" key="8">
    <source>
        <dbReference type="ARBA" id="ARBA00023242"/>
    </source>
</evidence>
<accession>A0A8E2JT10</accession>